<dbReference type="EMBL" id="JAIZAY010000016">
    <property type="protein sequence ID" value="KAJ8027510.1"/>
    <property type="molecule type" value="Genomic_DNA"/>
</dbReference>
<dbReference type="Proteomes" id="UP001152320">
    <property type="component" value="Chromosome 16"/>
</dbReference>
<evidence type="ECO:0000313" key="6">
    <source>
        <dbReference type="Proteomes" id="UP001152320"/>
    </source>
</evidence>
<dbReference type="OrthoDB" id="286107at2759"/>
<accession>A0A9Q1GZ75</accession>
<dbReference type="GO" id="GO:0008569">
    <property type="term" value="F:minus-end-directed microtubule motor activity"/>
    <property type="evidence" value="ECO:0007669"/>
    <property type="project" value="InterPro"/>
</dbReference>
<name>A0A9Q1GZ75_HOLLE</name>
<proteinExistence type="predicted"/>
<dbReference type="PANTHER" id="PTHR46961">
    <property type="entry name" value="DYNEIN HEAVY CHAIN 1, AXONEMAL-LIKE PROTEIN"/>
    <property type="match status" value="1"/>
</dbReference>
<evidence type="ECO:0000259" key="4">
    <source>
        <dbReference type="Pfam" id="PF18199"/>
    </source>
</evidence>
<dbReference type="Gene3D" id="3.40.50.300">
    <property type="entry name" value="P-loop containing nucleotide triphosphate hydrolases"/>
    <property type="match status" value="2"/>
</dbReference>
<feature type="domain" description="Dynein heavy chain ATP-binding dynein motor region" evidence="2">
    <location>
        <begin position="93"/>
        <end position="309"/>
    </location>
</feature>
<dbReference type="GO" id="GO:0051959">
    <property type="term" value="F:dynein light intermediate chain binding"/>
    <property type="evidence" value="ECO:0007669"/>
    <property type="project" value="InterPro"/>
</dbReference>
<dbReference type="InterPro" id="IPR041228">
    <property type="entry name" value="Dynein_C"/>
</dbReference>
<dbReference type="Pfam" id="PF18198">
    <property type="entry name" value="AAA_lid_11"/>
    <property type="match status" value="1"/>
</dbReference>
<dbReference type="GO" id="GO:0045505">
    <property type="term" value="F:dynein intermediate chain binding"/>
    <property type="evidence" value="ECO:0007669"/>
    <property type="project" value="InterPro"/>
</dbReference>
<evidence type="ECO:0000259" key="3">
    <source>
        <dbReference type="Pfam" id="PF18198"/>
    </source>
</evidence>
<dbReference type="GO" id="GO:0007018">
    <property type="term" value="P:microtubule-based movement"/>
    <property type="evidence" value="ECO:0007669"/>
    <property type="project" value="InterPro"/>
</dbReference>
<gene>
    <name evidence="5" type="ORF">HOLleu_32670</name>
</gene>
<organism evidence="5 6">
    <name type="scientific">Holothuria leucospilota</name>
    <name type="common">Black long sea cucumber</name>
    <name type="synonym">Mertensiothuria leucospilota</name>
    <dbReference type="NCBI Taxonomy" id="206669"/>
    <lineage>
        <taxon>Eukaryota</taxon>
        <taxon>Metazoa</taxon>
        <taxon>Echinodermata</taxon>
        <taxon>Eleutherozoa</taxon>
        <taxon>Echinozoa</taxon>
        <taxon>Holothuroidea</taxon>
        <taxon>Aspidochirotacea</taxon>
        <taxon>Aspidochirotida</taxon>
        <taxon>Holothuriidae</taxon>
        <taxon>Holothuria</taxon>
    </lineage>
</organism>
<dbReference type="Gene3D" id="1.20.1270.280">
    <property type="match status" value="1"/>
</dbReference>
<dbReference type="FunFam" id="1.10.8.720:FF:000015">
    <property type="entry name" value="Dynein heavy chain 5, axonemal"/>
    <property type="match status" value="1"/>
</dbReference>
<dbReference type="InterPro" id="IPR004273">
    <property type="entry name" value="Dynein_heavy_D6_P-loop"/>
</dbReference>
<dbReference type="InterPro" id="IPR043160">
    <property type="entry name" value="Dynein_C_barrel"/>
</dbReference>
<dbReference type="Gene3D" id="1.10.8.720">
    <property type="entry name" value="Region D6 of dynein motor"/>
    <property type="match status" value="1"/>
</dbReference>
<feature type="domain" description="Dynein heavy chain AAA lid" evidence="3">
    <location>
        <begin position="716"/>
        <end position="868"/>
    </location>
</feature>
<dbReference type="Gene3D" id="3.10.490.20">
    <property type="match status" value="1"/>
</dbReference>
<dbReference type="PANTHER" id="PTHR46961:SF15">
    <property type="entry name" value="AAA+ ATPASE DOMAIN-CONTAINING PROTEIN"/>
    <property type="match status" value="1"/>
</dbReference>
<dbReference type="Pfam" id="PF03028">
    <property type="entry name" value="Dynein_heavy"/>
    <property type="match status" value="1"/>
</dbReference>
<dbReference type="Gene3D" id="1.10.8.1220">
    <property type="match status" value="1"/>
</dbReference>
<dbReference type="InterPro" id="IPR035706">
    <property type="entry name" value="AAA_9"/>
</dbReference>
<sequence length="1238" mass="141545">MIHSLHAEGQRWKTYVDQNAENEWLLTNCLVGSAYLAYCCAMTLDSRKRLAGIIRDMCAQHKLHVPKKQLFIDIPLINFLYDEVEIESLRILKLPRTADANDNACFILQEESCSAWPLICDPTSRVLDWMYCYLSGKLVTVKYNELRSQLESCLTEGTPLVLMDCDPEALAEDPRFFELLRQKRRFWSATSVFKMMVADHEVECHPGFHIYFHTTCFPHLLPHSLAAYTSPVYFYQGRVDVEEELLDRFMALEKARLDEDRVTAIKEQISNMKQLNELEEQMLDCLASDTRLLNDLAMTRKLADMKKHYDETLESQERVQISENAIQNAREGYRAVAKRGAVCFDVSRSMVEINPVYQTSWQQFLEVYDVSIKHSERSAVKAVVDKLTANAFQSSARALLERDRFIYALLLALEIEDSLGHVGLGEREFLISPQLGSSIMSTLGHTVATDHRIMQIKKPFDWMLDEQFHNLQSLALHYEWFQDMFERMPKDGRETQWRTLGEHDIPENFPLPEKMDDVYNPLQRLLVLRAFRPDRVQQCAVAFVSTVLGKRYIQDINFDLPTILHQSTPRIPILLLFTSEGDLATKMFHDVANKKQCSITVVALSNSGPNEERKARKAVKKAMQDGSWVLLQNGHNAIHFMNTLETLLKEGDLKNGSESTFRVWISAQMSTELPVRLLQIATKAVIDTSRMVRNSLVGTISYLDTETLKHSSRTEWAPLLHNLAMLHATIRLRGLYGMYGWNYPATMDFSFNEIHEAIAIAKEIVRDIPGADGETLKGISWIGLRYLLSEIVYGSHITNEYDQNNLSAMVDYWTGPNSVKKEFEATKLRYRTPQSFFNNYIRHSSLVQSVEQMPLFMMEVPEACCMHTTMETVTGIDQYVMTRVNTILDAMPSSNTLSHILHPKPLAPNKGPSVASVTGHTMTPVIASIGVYASASESLVNSRKEVEIWEVCHSLIGKLPRGWNREYVVERIRKTGADTPFNRFILREIDLMLKLLAEMRSSLQKLKSLTENPTEQLGDQLSEKLIGIADDIFHHRIPKYWLHLSGDSAPPSNWHLAQWIADLSARCQQLERIIIQGREKFPAYWLGAFFHPRCLLALLKQDAIKNSTATTNQIEPVLFQTEITSRDKDHVRDPPSEGMFVYGIYIWGCTWEKTTGELQDAPPRQGPTPLPIIHITCANPGERAVVGDQPRTNDTFYCPVYQNRLVPSEPVFHMDVKHESVSVSKWALRGLAATIRPF</sequence>
<evidence type="ECO:0000259" key="2">
    <source>
        <dbReference type="Pfam" id="PF12781"/>
    </source>
</evidence>
<dbReference type="InterPro" id="IPR026983">
    <property type="entry name" value="DHC"/>
</dbReference>
<keyword evidence="6" id="KW-1185">Reference proteome</keyword>
<dbReference type="Pfam" id="PF12781">
    <property type="entry name" value="AAA_9"/>
    <property type="match status" value="1"/>
</dbReference>
<dbReference type="GO" id="GO:0030286">
    <property type="term" value="C:dynein complex"/>
    <property type="evidence" value="ECO:0007669"/>
    <property type="project" value="InterPro"/>
</dbReference>
<feature type="domain" description="Dynein heavy chain C-terminal" evidence="4">
    <location>
        <begin position="938"/>
        <end position="1234"/>
    </location>
</feature>
<comment type="caution">
    <text evidence="5">The sequence shown here is derived from an EMBL/GenBank/DDBJ whole genome shotgun (WGS) entry which is preliminary data.</text>
</comment>
<feature type="domain" description="Dynein heavy chain region D6 P-loop" evidence="1">
    <location>
        <begin position="569"/>
        <end position="684"/>
    </location>
</feature>
<dbReference type="InterPro" id="IPR042219">
    <property type="entry name" value="AAA_lid_11_sf"/>
</dbReference>
<evidence type="ECO:0000313" key="5">
    <source>
        <dbReference type="EMBL" id="KAJ8027510.1"/>
    </source>
</evidence>
<reference evidence="5" key="1">
    <citation type="submission" date="2021-10" db="EMBL/GenBank/DDBJ databases">
        <title>Tropical sea cucumber genome reveals ecological adaptation and Cuvierian tubules defense mechanism.</title>
        <authorList>
            <person name="Chen T."/>
        </authorList>
    </citation>
    <scope>NUCLEOTIDE SEQUENCE</scope>
    <source>
        <strain evidence="5">Nanhai2018</strain>
        <tissue evidence="5">Muscle</tissue>
    </source>
</reference>
<protein>
    <submittedName>
        <fullName evidence="5">Dynein heavy chain 5, axonemal</fullName>
    </submittedName>
</protein>
<dbReference type="InterPro" id="IPR027417">
    <property type="entry name" value="P-loop_NTPase"/>
</dbReference>
<evidence type="ECO:0000259" key="1">
    <source>
        <dbReference type="Pfam" id="PF03028"/>
    </source>
</evidence>
<dbReference type="InterPro" id="IPR041658">
    <property type="entry name" value="AAA_lid_11"/>
</dbReference>
<dbReference type="AlphaFoldDB" id="A0A9Q1GZ75"/>
<dbReference type="Pfam" id="PF18199">
    <property type="entry name" value="Dynein_C"/>
    <property type="match status" value="1"/>
</dbReference>